<dbReference type="PROSITE" id="PS50879">
    <property type="entry name" value="RNASE_H_1"/>
    <property type="match status" value="1"/>
</dbReference>
<evidence type="ECO:0000256" key="10">
    <source>
        <dbReference type="ARBA" id="ARBA00022842"/>
    </source>
</evidence>
<gene>
    <name evidence="11" type="primary">rnhA</name>
    <name evidence="13" type="ORF">HNQ60_000435</name>
</gene>
<keyword evidence="7 11" id="KW-0479">Metal-binding</keyword>
<evidence type="ECO:0000256" key="5">
    <source>
        <dbReference type="ARBA" id="ARBA00012180"/>
    </source>
</evidence>
<dbReference type="GO" id="GO:0000287">
    <property type="term" value="F:magnesium ion binding"/>
    <property type="evidence" value="ECO:0007669"/>
    <property type="project" value="UniProtKB-UniRule"/>
</dbReference>
<evidence type="ECO:0000256" key="11">
    <source>
        <dbReference type="HAMAP-Rule" id="MF_00042"/>
    </source>
</evidence>
<comment type="subunit">
    <text evidence="4 11">Monomer.</text>
</comment>
<dbReference type="AlphaFoldDB" id="A0A841HGM6"/>
<dbReference type="HAMAP" id="MF_00042">
    <property type="entry name" value="RNase_H"/>
    <property type="match status" value="1"/>
</dbReference>
<evidence type="ECO:0000256" key="6">
    <source>
        <dbReference type="ARBA" id="ARBA00022722"/>
    </source>
</evidence>
<evidence type="ECO:0000313" key="13">
    <source>
        <dbReference type="EMBL" id="MBB6091589.1"/>
    </source>
</evidence>
<feature type="binding site" evidence="11">
    <location>
        <position position="146"/>
    </location>
    <ligand>
        <name>Mg(2+)</name>
        <dbReference type="ChEBI" id="CHEBI:18420"/>
        <label>2</label>
    </ligand>
</feature>
<organism evidence="13 14">
    <name type="scientific">Povalibacter uvarum</name>
    <dbReference type="NCBI Taxonomy" id="732238"/>
    <lineage>
        <taxon>Bacteria</taxon>
        <taxon>Pseudomonadati</taxon>
        <taxon>Pseudomonadota</taxon>
        <taxon>Gammaproteobacteria</taxon>
        <taxon>Steroidobacterales</taxon>
        <taxon>Steroidobacteraceae</taxon>
        <taxon>Povalibacter</taxon>
    </lineage>
</organism>
<dbReference type="Proteomes" id="UP000588068">
    <property type="component" value="Unassembled WGS sequence"/>
</dbReference>
<comment type="function">
    <text evidence="2 11">Endonuclease that specifically degrades the RNA of RNA-DNA hybrids.</text>
</comment>
<evidence type="ECO:0000256" key="4">
    <source>
        <dbReference type="ARBA" id="ARBA00011245"/>
    </source>
</evidence>
<comment type="caution">
    <text evidence="13">The sequence shown here is derived from an EMBL/GenBank/DDBJ whole genome shotgun (WGS) entry which is preliminary data.</text>
</comment>
<keyword evidence="9 11" id="KW-0378">Hydrolase</keyword>
<evidence type="ECO:0000256" key="8">
    <source>
        <dbReference type="ARBA" id="ARBA00022759"/>
    </source>
</evidence>
<keyword evidence="11" id="KW-0963">Cytoplasm</keyword>
<dbReference type="NCBIfam" id="NF001236">
    <property type="entry name" value="PRK00203.1"/>
    <property type="match status" value="1"/>
</dbReference>
<dbReference type="SUPFAM" id="SSF53098">
    <property type="entry name" value="Ribonuclease H-like"/>
    <property type="match status" value="1"/>
</dbReference>
<comment type="catalytic activity">
    <reaction evidence="1 11">
        <text>Endonucleolytic cleavage to 5'-phosphomonoester.</text>
        <dbReference type="EC" id="3.1.26.4"/>
    </reaction>
</comment>
<dbReference type="Pfam" id="PF00075">
    <property type="entry name" value="RNase_H"/>
    <property type="match status" value="1"/>
</dbReference>
<evidence type="ECO:0000313" key="14">
    <source>
        <dbReference type="Proteomes" id="UP000588068"/>
    </source>
</evidence>
<dbReference type="EMBL" id="JACHHZ010000001">
    <property type="protein sequence ID" value="MBB6091589.1"/>
    <property type="molecule type" value="Genomic_DNA"/>
</dbReference>
<dbReference type="CDD" id="cd09278">
    <property type="entry name" value="RNase_HI_prokaryote_like"/>
    <property type="match status" value="1"/>
</dbReference>
<name>A0A841HGM6_9GAMM</name>
<dbReference type="InterPro" id="IPR002156">
    <property type="entry name" value="RNaseH_domain"/>
</dbReference>
<feature type="binding site" evidence="11">
    <location>
        <position position="22"/>
    </location>
    <ligand>
        <name>Mg(2+)</name>
        <dbReference type="ChEBI" id="CHEBI:18420"/>
        <label>2</label>
    </ligand>
</feature>
<dbReference type="InterPro" id="IPR022892">
    <property type="entry name" value="RNaseHI"/>
</dbReference>
<dbReference type="InterPro" id="IPR012337">
    <property type="entry name" value="RNaseH-like_sf"/>
</dbReference>
<keyword evidence="10 11" id="KW-0460">Magnesium</keyword>
<dbReference type="GO" id="GO:0043137">
    <property type="term" value="P:DNA replication, removal of RNA primer"/>
    <property type="evidence" value="ECO:0007669"/>
    <property type="project" value="TreeGrafter"/>
</dbReference>
<keyword evidence="14" id="KW-1185">Reference proteome</keyword>
<dbReference type="PANTHER" id="PTHR10642:SF26">
    <property type="entry name" value="RIBONUCLEASE H1"/>
    <property type="match status" value="1"/>
</dbReference>
<feature type="binding site" evidence="11">
    <location>
        <position position="82"/>
    </location>
    <ligand>
        <name>Mg(2+)</name>
        <dbReference type="ChEBI" id="CHEBI:18420"/>
        <label>1</label>
    </ligand>
</feature>
<dbReference type="InterPro" id="IPR036397">
    <property type="entry name" value="RNaseH_sf"/>
</dbReference>
<dbReference type="GO" id="GO:0004523">
    <property type="term" value="F:RNA-DNA hybrid ribonuclease activity"/>
    <property type="evidence" value="ECO:0007669"/>
    <property type="project" value="UniProtKB-UniRule"/>
</dbReference>
<dbReference type="FunFam" id="3.30.420.10:FF:000089">
    <property type="entry name" value="Ribonuclease H"/>
    <property type="match status" value="1"/>
</dbReference>
<keyword evidence="6 11" id="KW-0540">Nuclease</keyword>
<reference evidence="13 14" key="1">
    <citation type="submission" date="2020-08" db="EMBL/GenBank/DDBJ databases">
        <title>Genomic Encyclopedia of Type Strains, Phase IV (KMG-IV): sequencing the most valuable type-strain genomes for metagenomic binning, comparative biology and taxonomic classification.</title>
        <authorList>
            <person name="Goeker M."/>
        </authorList>
    </citation>
    <scope>NUCLEOTIDE SEQUENCE [LARGE SCALE GENOMIC DNA]</scope>
    <source>
        <strain evidence="13 14">DSM 26723</strain>
    </source>
</reference>
<feature type="domain" description="RNase H type-1" evidence="12">
    <location>
        <begin position="13"/>
        <end position="154"/>
    </location>
</feature>
<comment type="similarity">
    <text evidence="3 11">Belongs to the RNase H family.</text>
</comment>
<comment type="cofactor">
    <cofactor evidence="11">
        <name>Mg(2+)</name>
        <dbReference type="ChEBI" id="CHEBI:18420"/>
    </cofactor>
    <text evidence="11">Binds 1 Mg(2+) ion per subunit. May bind a second metal ion at a regulatory site, or after substrate binding.</text>
</comment>
<evidence type="ECO:0000256" key="7">
    <source>
        <dbReference type="ARBA" id="ARBA00022723"/>
    </source>
</evidence>
<sequence>MVDSSASQTKPRADARVIIYTDGACRGNPGPGGWGAVLFAGEHEKELKGAEAETTNNRMELTAAIRALAALKRPCDIDLYTDSQYVRKGILEWLAQWKKRDWKTADRKPVKNVDLWQALEKEIERHRIEWHWVKGHAGVPGNERADRLANEAIDEMLIE</sequence>
<comment type="subcellular location">
    <subcellularLocation>
        <location evidence="11">Cytoplasm</location>
    </subcellularLocation>
</comment>
<evidence type="ECO:0000259" key="12">
    <source>
        <dbReference type="PROSITE" id="PS50879"/>
    </source>
</evidence>
<dbReference type="GO" id="GO:0003676">
    <property type="term" value="F:nucleic acid binding"/>
    <property type="evidence" value="ECO:0007669"/>
    <property type="project" value="InterPro"/>
</dbReference>
<dbReference type="RefSeq" id="WP_184329379.1">
    <property type="nucleotide sequence ID" value="NZ_JACHHZ010000001.1"/>
</dbReference>
<keyword evidence="8 11" id="KW-0255">Endonuclease</keyword>
<accession>A0A841HGM6</accession>
<evidence type="ECO:0000256" key="3">
    <source>
        <dbReference type="ARBA" id="ARBA00005300"/>
    </source>
</evidence>
<protein>
    <recommendedName>
        <fullName evidence="5 11">Ribonuclease H</fullName>
        <shortName evidence="11">RNase H</shortName>
        <ecNumber evidence="5 11">3.1.26.4</ecNumber>
    </recommendedName>
</protein>
<dbReference type="PANTHER" id="PTHR10642">
    <property type="entry name" value="RIBONUCLEASE H1"/>
    <property type="match status" value="1"/>
</dbReference>
<dbReference type="Gene3D" id="3.30.420.10">
    <property type="entry name" value="Ribonuclease H-like superfamily/Ribonuclease H"/>
    <property type="match status" value="1"/>
</dbReference>
<evidence type="ECO:0000256" key="2">
    <source>
        <dbReference type="ARBA" id="ARBA00004065"/>
    </source>
</evidence>
<feature type="binding site" evidence="11">
    <location>
        <position position="60"/>
    </location>
    <ligand>
        <name>Mg(2+)</name>
        <dbReference type="ChEBI" id="CHEBI:18420"/>
        <label>1</label>
    </ligand>
</feature>
<evidence type="ECO:0000256" key="9">
    <source>
        <dbReference type="ARBA" id="ARBA00022801"/>
    </source>
</evidence>
<dbReference type="EC" id="3.1.26.4" evidence="5 11"/>
<dbReference type="InterPro" id="IPR050092">
    <property type="entry name" value="RNase_H"/>
</dbReference>
<evidence type="ECO:0000256" key="1">
    <source>
        <dbReference type="ARBA" id="ARBA00000077"/>
    </source>
</evidence>
<feature type="binding site" evidence="11">
    <location>
        <position position="22"/>
    </location>
    <ligand>
        <name>Mg(2+)</name>
        <dbReference type="ChEBI" id="CHEBI:18420"/>
        <label>1</label>
    </ligand>
</feature>
<proteinExistence type="inferred from homology"/>
<dbReference type="GO" id="GO:0005737">
    <property type="term" value="C:cytoplasm"/>
    <property type="evidence" value="ECO:0007669"/>
    <property type="project" value="UniProtKB-SubCell"/>
</dbReference>